<protein>
    <submittedName>
        <fullName evidence="1">Uncharacterized protein</fullName>
    </submittedName>
</protein>
<dbReference type="STRING" id="1294262.GCA_001316085_02162"/>
<gene>
    <name evidence="1" type="ORF">IC006_2176</name>
</gene>
<sequence>MILKNETIEGSPNIANSLFLSVNLYKLYVVNFY</sequence>
<evidence type="ECO:0000313" key="1">
    <source>
        <dbReference type="EMBL" id="BBG24842.1"/>
    </source>
</evidence>
<dbReference type="EMBL" id="AP018929">
    <property type="protein sequence ID" value="BBG24842.1"/>
    <property type="molecule type" value="Genomic_DNA"/>
</dbReference>
<organism evidence="1 2">
    <name type="scientific">Sulfuracidifex tepidarius</name>
    <dbReference type="NCBI Taxonomy" id="1294262"/>
    <lineage>
        <taxon>Archaea</taxon>
        <taxon>Thermoproteota</taxon>
        <taxon>Thermoprotei</taxon>
        <taxon>Sulfolobales</taxon>
        <taxon>Sulfolobaceae</taxon>
        <taxon>Sulfuracidifex</taxon>
    </lineage>
</organism>
<keyword evidence="2" id="KW-1185">Reference proteome</keyword>
<dbReference type="KEGG" id="step:IC006_2176"/>
<evidence type="ECO:0000313" key="2">
    <source>
        <dbReference type="Proteomes" id="UP000322983"/>
    </source>
</evidence>
<proteinExistence type="predicted"/>
<dbReference type="AlphaFoldDB" id="A0A510DX93"/>
<reference evidence="1 2" key="1">
    <citation type="journal article" date="2020" name="Int. J. Syst. Evol. Microbiol.">
        <title>Sulfuracidifex tepidarius gen. nov., sp. nov. and transfer of Sulfolobus metallicus Huber and Stetter 1992 to the genus Sulfuracidifex as Sulfuracidifex metallicus comb. nov.</title>
        <authorList>
            <person name="Itoh T."/>
            <person name="Miura T."/>
            <person name="Sakai H.D."/>
            <person name="Kato S."/>
            <person name="Ohkuma M."/>
            <person name="Takashina T."/>
        </authorList>
    </citation>
    <scope>NUCLEOTIDE SEQUENCE [LARGE SCALE GENOMIC DNA]</scope>
    <source>
        <strain evidence="1 2">IC-006</strain>
    </source>
</reference>
<name>A0A510DX93_9CREN</name>
<accession>A0A510DX93</accession>
<dbReference type="Proteomes" id="UP000322983">
    <property type="component" value="Chromosome"/>
</dbReference>